<sequence length="51" mass="5654">MKKYSQPIGVLPGAHQAARIRAAQLGCSLKIYVSALIERDTAESARKENRR</sequence>
<evidence type="ECO:0000313" key="2">
    <source>
        <dbReference type="Proteomes" id="UP000014977"/>
    </source>
</evidence>
<accession>S7UPH7</accession>
<reference evidence="1 2" key="1">
    <citation type="journal article" date="2013" name="Genome Announc.">
        <title>Draft genome sequences for three mercury-methylating, sulfate-reducing bacteria.</title>
        <authorList>
            <person name="Brown S.D."/>
            <person name="Hurt R.A.Jr."/>
            <person name="Gilmour C.C."/>
            <person name="Elias D.A."/>
        </authorList>
    </citation>
    <scope>NUCLEOTIDE SEQUENCE [LARGE SCALE GENOMIC DNA]</scope>
    <source>
        <strain evidence="1 2">DSM 2059</strain>
    </source>
</reference>
<dbReference type="AlphaFoldDB" id="S7UPH7"/>
<gene>
    <name evidence="1" type="ORF">dsmv_3420</name>
</gene>
<dbReference type="EMBL" id="ATHJ01000119">
    <property type="protein sequence ID" value="EPR34208.1"/>
    <property type="molecule type" value="Genomic_DNA"/>
</dbReference>
<comment type="caution">
    <text evidence="1">The sequence shown here is derived from an EMBL/GenBank/DDBJ whole genome shotgun (WGS) entry which is preliminary data.</text>
</comment>
<keyword evidence="2" id="KW-1185">Reference proteome</keyword>
<name>S7UPH7_DESML</name>
<protein>
    <submittedName>
        <fullName evidence="1">Uncharacterized protein</fullName>
    </submittedName>
</protein>
<proteinExistence type="predicted"/>
<organism evidence="1 2">
    <name type="scientific">Desulfococcus multivorans DSM 2059</name>
    <dbReference type="NCBI Taxonomy" id="1121405"/>
    <lineage>
        <taxon>Bacteria</taxon>
        <taxon>Pseudomonadati</taxon>
        <taxon>Thermodesulfobacteriota</taxon>
        <taxon>Desulfobacteria</taxon>
        <taxon>Desulfobacterales</taxon>
        <taxon>Desulfococcaceae</taxon>
        <taxon>Desulfococcus</taxon>
    </lineage>
</organism>
<evidence type="ECO:0000313" key="1">
    <source>
        <dbReference type="EMBL" id="EPR34208.1"/>
    </source>
</evidence>
<dbReference type="Proteomes" id="UP000014977">
    <property type="component" value="Unassembled WGS sequence"/>
</dbReference>